<dbReference type="RefSeq" id="WP_257595225.1">
    <property type="nucleotide sequence ID" value="NZ_JANKHH010000003.1"/>
</dbReference>
<comment type="caution">
    <text evidence="1">The sequence shown here is derived from an EMBL/GenBank/DDBJ whole genome shotgun (WGS) entry which is preliminary data.</text>
</comment>
<name>A0ABT1XRA4_9SPHN</name>
<sequence length="47" mass="5110">MKPTKAQGGKPTRINIKISMKAYRKLSAIAKKEGRTILSVIDVIIAA</sequence>
<proteinExistence type="predicted"/>
<reference evidence="1 2" key="1">
    <citation type="submission" date="2022-08" db="EMBL/GenBank/DDBJ databases">
        <title>Polyphasic taxonomy analysis of Qipengyuania sp.RS5-5.</title>
        <authorList>
            <person name="Xamxidin M."/>
            <person name="Wu M."/>
        </authorList>
    </citation>
    <scope>NUCLEOTIDE SEQUENCE [LARGE SCALE GENOMIC DNA]</scope>
    <source>
        <strain evidence="1 2">RS5-5</strain>
    </source>
</reference>
<evidence type="ECO:0008006" key="3">
    <source>
        <dbReference type="Google" id="ProtNLM"/>
    </source>
</evidence>
<accession>A0ABT1XRA4</accession>
<dbReference type="EMBL" id="JANKHH010000003">
    <property type="protein sequence ID" value="MCR2833461.1"/>
    <property type="molecule type" value="Genomic_DNA"/>
</dbReference>
<keyword evidence="2" id="KW-1185">Reference proteome</keyword>
<organism evidence="1 2">
    <name type="scientific">Parerythrobacter lacustris</name>
    <dbReference type="NCBI Taxonomy" id="2969984"/>
    <lineage>
        <taxon>Bacteria</taxon>
        <taxon>Pseudomonadati</taxon>
        <taxon>Pseudomonadota</taxon>
        <taxon>Alphaproteobacteria</taxon>
        <taxon>Sphingomonadales</taxon>
        <taxon>Erythrobacteraceae</taxon>
        <taxon>Parerythrobacter</taxon>
    </lineage>
</organism>
<protein>
    <recommendedName>
        <fullName evidence="3">CopG family transcriptional regulator</fullName>
    </recommendedName>
</protein>
<gene>
    <name evidence="1" type="ORF">NSO95_05860</name>
</gene>
<evidence type="ECO:0000313" key="2">
    <source>
        <dbReference type="Proteomes" id="UP001206067"/>
    </source>
</evidence>
<evidence type="ECO:0000313" key="1">
    <source>
        <dbReference type="EMBL" id="MCR2833461.1"/>
    </source>
</evidence>
<dbReference type="Proteomes" id="UP001206067">
    <property type="component" value="Unassembled WGS sequence"/>
</dbReference>